<dbReference type="PANTHER" id="PTHR35513">
    <property type="entry name" value="OS02G0158600 PROTEIN"/>
    <property type="match status" value="1"/>
</dbReference>
<dbReference type="OrthoDB" id="436688at2759"/>
<dbReference type="PANTHER" id="PTHR35513:SF1">
    <property type="entry name" value="OS02G0158600 PROTEIN"/>
    <property type="match status" value="1"/>
</dbReference>
<proteinExistence type="predicted"/>
<reference evidence="2 3" key="1">
    <citation type="journal article" date="2017" name="Mol. Biol. Evol.">
        <title>The 4-celled Tetrabaena socialis nuclear genome reveals the essential components for genetic control of cell number at the origin of multicellularity in the volvocine lineage.</title>
        <authorList>
            <person name="Featherston J."/>
            <person name="Arakaki Y."/>
            <person name="Hanschen E.R."/>
            <person name="Ferris P.J."/>
            <person name="Michod R.E."/>
            <person name="Olson B.J.S.C."/>
            <person name="Nozaki H."/>
            <person name="Durand P.M."/>
        </authorList>
    </citation>
    <scope>NUCLEOTIDE SEQUENCE [LARGE SCALE GENOMIC DNA]</scope>
    <source>
        <strain evidence="2 3">NIES-571</strain>
    </source>
</reference>
<comment type="caution">
    <text evidence="2">The sequence shown here is derived from an EMBL/GenBank/DDBJ whole genome shotgun (WGS) entry which is preliminary data.</text>
</comment>
<dbReference type="Proteomes" id="UP000236333">
    <property type="component" value="Unassembled WGS sequence"/>
</dbReference>
<name>A0A2J8AIR0_9CHLO</name>
<dbReference type="AlphaFoldDB" id="A0A2J8AIR0"/>
<dbReference type="Pfam" id="PF25017">
    <property type="entry name" value="zf-C2HC_3"/>
    <property type="match status" value="1"/>
</dbReference>
<evidence type="ECO:0000259" key="1">
    <source>
        <dbReference type="Pfam" id="PF25017"/>
    </source>
</evidence>
<sequence length="187" mass="20189">MLGGSPPVECDHLLREAHAAIASGDPSSALRLVLAVLHATGGQAAAAPALNRRPHRRVLTQLTTDNRDNTLQELADLFARASLSSSQQDTGREGFLECALQDGSSFVCGRCGGVVLTARRAQHAQFWCQQGAGGERGDLWVSGLGTGARRRRFGNGQQPRKPRMGGCWPFTRLLAGLLRLPLLWLLW</sequence>
<dbReference type="InterPro" id="IPR056971">
    <property type="entry name" value="Znf-C2HC_3"/>
</dbReference>
<protein>
    <recommendedName>
        <fullName evidence="1">C2HC zinc finger plants domain-containing protein</fullName>
    </recommendedName>
</protein>
<evidence type="ECO:0000313" key="3">
    <source>
        <dbReference type="Proteomes" id="UP000236333"/>
    </source>
</evidence>
<organism evidence="2 3">
    <name type="scientific">Tetrabaena socialis</name>
    <dbReference type="NCBI Taxonomy" id="47790"/>
    <lineage>
        <taxon>Eukaryota</taxon>
        <taxon>Viridiplantae</taxon>
        <taxon>Chlorophyta</taxon>
        <taxon>core chlorophytes</taxon>
        <taxon>Chlorophyceae</taxon>
        <taxon>CS clade</taxon>
        <taxon>Chlamydomonadales</taxon>
        <taxon>Tetrabaenaceae</taxon>
        <taxon>Tetrabaena</taxon>
    </lineage>
</organism>
<accession>A0A2J8AIR0</accession>
<feature type="domain" description="C2HC zinc finger plants" evidence="1">
    <location>
        <begin position="85"/>
        <end position="129"/>
    </location>
</feature>
<keyword evidence="3" id="KW-1185">Reference proteome</keyword>
<evidence type="ECO:0000313" key="2">
    <source>
        <dbReference type="EMBL" id="PNH12409.1"/>
    </source>
</evidence>
<gene>
    <name evidence="2" type="ORF">TSOC_000636</name>
</gene>
<dbReference type="EMBL" id="PGGS01000009">
    <property type="protein sequence ID" value="PNH12409.1"/>
    <property type="molecule type" value="Genomic_DNA"/>
</dbReference>